<dbReference type="PANTHER" id="PTHR33110:SF121">
    <property type="entry name" value="DUF295 DOMAIN-CONTAINING PROTEIN"/>
    <property type="match status" value="1"/>
</dbReference>
<comment type="caution">
    <text evidence="1">The sequence shown here is derived from an EMBL/GenBank/DDBJ whole genome shotgun (WGS) entry which is preliminary data.</text>
</comment>
<dbReference type="AlphaFoldDB" id="A0A6G1EQZ3"/>
<evidence type="ECO:0000313" key="1">
    <source>
        <dbReference type="EMBL" id="KAF0927041.1"/>
    </source>
</evidence>
<dbReference type="EMBL" id="SPHZ02000003">
    <property type="protein sequence ID" value="KAF0927041.1"/>
    <property type="molecule type" value="Genomic_DNA"/>
</dbReference>
<accession>A0A6G1EQZ3</accession>
<sequence>MVVFEFWAHLLWPKIHPHQFSWAARFRMDTFAVKPPLPPQLPFLILPWRKEQLAYPYGVRIPTLFCIVDNQVRPIHKLPRTRCFGSYDGGWLFVANGQKDEHELLNLYTMRSITIPNTATTWDKKTISLTLLAATLSTASPPMIGPVAPLDLRCAGAAIVSTFPDVTIPSPRIVLWFVGEGEPYYLSAPAYSSVFQMQQLNHQQPSHPMATARGAWTTLPDLDGRILFVGRGCSRSYEVADFPGSKEGIYFLDDRDYKRVEMIHSDADYREYSCSENDGAASPGTITINAL</sequence>
<evidence type="ECO:0000313" key="2">
    <source>
        <dbReference type="Proteomes" id="UP000479710"/>
    </source>
</evidence>
<keyword evidence="2" id="KW-1185">Reference proteome</keyword>
<organism evidence="1 2">
    <name type="scientific">Oryza meyeriana var. granulata</name>
    <dbReference type="NCBI Taxonomy" id="110450"/>
    <lineage>
        <taxon>Eukaryota</taxon>
        <taxon>Viridiplantae</taxon>
        <taxon>Streptophyta</taxon>
        <taxon>Embryophyta</taxon>
        <taxon>Tracheophyta</taxon>
        <taxon>Spermatophyta</taxon>
        <taxon>Magnoliopsida</taxon>
        <taxon>Liliopsida</taxon>
        <taxon>Poales</taxon>
        <taxon>Poaceae</taxon>
        <taxon>BOP clade</taxon>
        <taxon>Oryzoideae</taxon>
        <taxon>Oryzeae</taxon>
        <taxon>Oryzinae</taxon>
        <taxon>Oryza</taxon>
        <taxon>Oryza meyeriana</taxon>
    </lineage>
</organism>
<protein>
    <submittedName>
        <fullName evidence="1">Uncharacterized protein</fullName>
    </submittedName>
</protein>
<reference evidence="1 2" key="1">
    <citation type="submission" date="2019-11" db="EMBL/GenBank/DDBJ databases">
        <title>Whole genome sequence of Oryza granulata.</title>
        <authorList>
            <person name="Li W."/>
        </authorList>
    </citation>
    <scope>NUCLEOTIDE SEQUENCE [LARGE SCALE GENOMIC DNA]</scope>
    <source>
        <strain evidence="2">cv. Menghai</strain>
        <tissue evidence="1">Leaf</tissue>
    </source>
</reference>
<gene>
    <name evidence="1" type="ORF">E2562_029262</name>
</gene>
<dbReference type="PANTHER" id="PTHR33110">
    <property type="entry name" value="F-BOX/KELCH-REPEAT PROTEIN-RELATED"/>
    <property type="match status" value="1"/>
</dbReference>
<proteinExistence type="predicted"/>
<dbReference type="Proteomes" id="UP000479710">
    <property type="component" value="Unassembled WGS sequence"/>
</dbReference>
<name>A0A6G1EQZ3_9ORYZ</name>